<keyword evidence="4" id="KW-0274">FAD</keyword>
<dbReference type="Pfam" id="PF01494">
    <property type="entry name" value="FAD_binding_3"/>
    <property type="match status" value="1"/>
</dbReference>
<dbReference type="NCBIfam" id="NF006144">
    <property type="entry name" value="PRK08294.1"/>
    <property type="match status" value="1"/>
</dbReference>
<feature type="domain" description="FAD-binding" evidence="7">
    <location>
        <begin position="32"/>
        <end position="416"/>
    </location>
</feature>
<dbReference type="InterPro" id="IPR012941">
    <property type="entry name" value="Phe_hydrox_C_dim_dom"/>
</dbReference>
<dbReference type="SUPFAM" id="SSF52833">
    <property type="entry name" value="Thioredoxin-like"/>
    <property type="match status" value="1"/>
</dbReference>
<proteinExistence type="inferred from homology"/>
<dbReference type="RefSeq" id="WP_109274041.1">
    <property type="nucleotide sequence ID" value="NZ_QFKX01000001.1"/>
</dbReference>
<keyword evidence="3" id="KW-0285">Flavoprotein</keyword>
<evidence type="ECO:0000259" key="7">
    <source>
        <dbReference type="Pfam" id="PF01494"/>
    </source>
</evidence>
<dbReference type="AlphaFoldDB" id="A0A2U2RMQ1"/>
<evidence type="ECO:0000259" key="8">
    <source>
        <dbReference type="Pfam" id="PF07976"/>
    </source>
</evidence>
<dbReference type="Pfam" id="PF07976">
    <property type="entry name" value="Phe_hydrox_dim"/>
    <property type="match status" value="1"/>
</dbReference>
<dbReference type="InterPro" id="IPR050641">
    <property type="entry name" value="RIFMO-like"/>
</dbReference>
<keyword evidence="10" id="KW-1185">Reference proteome</keyword>
<keyword evidence="5" id="KW-0560">Oxidoreductase</keyword>
<accession>A0A2U2RMQ1</accession>
<feature type="domain" description="Phenol hydroxylase-like C-terminal dimerisation" evidence="8">
    <location>
        <begin position="460"/>
        <end position="648"/>
    </location>
</feature>
<gene>
    <name evidence="9" type="ORF">DEO23_00375</name>
</gene>
<evidence type="ECO:0000256" key="6">
    <source>
        <dbReference type="SAM" id="MobiDB-lite"/>
    </source>
</evidence>
<evidence type="ECO:0000313" key="9">
    <source>
        <dbReference type="EMBL" id="PWH07157.1"/>
    </source>
</evidence>
<evidence type="ECO:0000313" key="10">
    <source>
        <dbReference type="Proteomes" id="UP000245590"/>
    </source>
</evidence>
<organism evidence="9 10">
    <name type="scientific">Brachybacterium endophyticum</name>
    <dbReference type="NCBI Taxonomy" id="2182385"/>
    <lineage>
        <taxon>Bacteria</taxon>
        <taxon>Bacillati</taxon>
        <taxon>Actinomycetota</taxon>
        <taxon>Actinomycetes</taxon>
        <taxon>Micrococcales</taxon>
        <taxon>Dermabacteraceae</taxon>
        <taxon>Brachybacterium</taxon>
    </lineage>
</organism>
<dbReference type="EMBL" id="QFKX01000001">
    <property type="protein sequence ID" value="PWH07157.1"/>
    <property type="molecule type" value="Genomic_DNA"/>
</dbReference>
<keyword evidence="9" id="KW-0503">Monooxygenase</keyword>
<feature type="region of interest" description="Disordered" evidence="6">
    <location>
        <begin position="1"/>
        <end position="27"/>
    </location>
</feature>
<dbReference type="PANTHER" id="PTHR43004">
    <property type="entry name" value="TRK SYSTEM POTASSIUM UPTAKE PROTEIN"/>
    <property type="match status" value="1"/>
</dbReference>
<reference evidence="9 10" key="1">
    <citation type="submission" date="2018-05" db="EMBL/GenBank/DDBJ databases">
        <title>Brachybacterium sp. M1HQ-2T, whole genome shotgun sequence.</title>
        <authorList>
            <person name="Tuo L."/>
        </authorList>
    </citation>
    <scope>NUCLEOTIDE SEQUENCE [LARGE SCALE GENOMIC DNA]</scope>
    <source>
        <strain evidence="9 10">M1HQ-2</strain>
    </source>
</reference>
<dbReference type="PANTHER" id="PTHR43004:SF19">
    <property type="entry name" value="BINDING MONOOXYGENASE, PUTATIVE (JCVI)-RELATED"/>
    <property type="match status" value="1"/>
</dbReference>
<comment type="cofactor">
    <cofactor evidence="1">
        <name>FAD</name>
        <dbReference type="ChEBI" id="CHEBI:57692"/>
    </cofactor>
</comment>
<dbReference type="GO" id="GO:0016709">
    <property type="term" value="F:oxidoreductase activity, acting on paired donors, with incorporation or reduction of molecular oxygen, NAD(P)H as one donor, and incorporation of one atom of oxygen"/>
    <property type="evidence" value="ECO:0007669"/>
    <property type="project" value="UniProtKB-ARBA"/>
</dbReference>
<feature type="compositionally biased region" description="Basic and acidic residues" evidence="6">
    <location>
        <begin position="9"/>
        <end position="27"/>
    </location>
</feature>
<comment type="similarity">
    <text evidence="2">Belongs to the PheA/TfdB FAD monooxygenase family.</text>
</comment>
<dbReference type="Proteomes" id="UP000245590">
    <property type="component" value="Unassembled WGS sequence"/>
</dbReference>
<dbReference type="OrthoDB" id="4246007at2"/>
<dbReference type="SUPFAM" id="SSF54373">
    <property type="entry name" value="FAD-linked reductases, C-terminal domain"/>
    <property type="match status" value="1"/>
</dbReference>
<comment type="caution">
    <text evidence="9">The sequence shown here is derived from an EMBL/GenBank/DDBJ whole genome shotgun (WGS) entry which is preliminary data.</text>
</comment>
<dbReference type="Gene3D" id="3.30.9.10">
    <property type="entry name" value="D-Amino Acid Oxidase, subunit A, domain 2"/>
    <property type="match status" value="1"/>
</dbReference>
<dbReference type="PRINTS" id="PR00420">
    <property type="entry name" value="RNGMNOXGNASE"/>
</dbReference>
<evidence type="ECO:0000256" key="1">
    <source>
        <dbReference type="ARBA" id="ARBA00001974"/>
    </source>
</evidence>
<dbReference type="InterPro" id="IPR036188">
    <property type="entry name" value="FAD/NAD-bd_sf"/>
</dbReference>
<dbReference type="InterPro" id="IPR036249">
    <property type="entry name" value="Thioredoxin-like_sf"/>
</dbReference>
<dbReference type="InterPro" id="IPR002938">
    <property type="entry name" value="FAD-bd"/>
</dbReference>
<dbReference type="GO" id="GO:0071949">
    <property type="term" value="F:FAD binding"/>
    <property type="evidence" value="ECO:0007669"/>
    <property type="project" value="InterPro"/>
</dbReference>
<evidence type="ECO:0000256" key="2">
    <source>
        <dbReference type="ARBA" id="ARBA00007801"/>
    </source>
</evidence>
<dbReference type="SUPFAM" id="SSF51905">
    <property type="entry name" value="FAD/NAD(P)-binding domain"/>
    <property type="match status" value="1"/>
</dbReference>
<dbReference type="Gene3D" id="3.50.50.60">
    <property type="entry name" value="FAD/NAD(P)-binding domain"/>
    <property type="match status" value="1"/>
</dbReference>
<name>A0A2U2RMQ1_9MICO</name>
<evidence type="ECO:0000256" key="4">
    <source>
        <dbReference type="ARBA" id="ARBA00022827"/>
    </source>
</evidence>
<evidence type="ECO:0000256" key="3">
    <source>
        <dbReference type="ARBA" id="ARBA00022630"/>
    </source>
</evidence>
<protein>
    <submittedName>
        <fullName evidence="9">3-hydroxybenzoate 4-monooxygenase</fullName>
    </submittedName>
</protein>
<dbReference type="CDD" id="cd02979">
    <property type="entry name" value="PHOX_C"/>
    <property type="match status" value="1"/>
</dbReference>
<sequence>MQFHHHGYVSHDPRLEDARGEGIDRPEEIPEELDVLVVGTGPAGMLLAAQLSQYPETRTRIIERREGRLEIGQADGLQPRSIETFQAFGFAGQLLQEAYRITEQWYWRPDPENRDHIRRAEKSLDSAGVPGSTLTEFPHVICNQARVLDYFAEAAAKGPGRITPDYGWELADLTIEKGAERPVVARLRRTSGTDAADAADESAPVERTVRARYAVGCDGARSRVRKAIGGHLEGDSRNHAWGVMDVLVDTDFPDIRTKCVIQSGEGGNILFIPREGNSLCRIYVDLGDIPADESHAVRETPLEEIIARAQRIFQPYRLDVVDVAWWSVYEVGQRVADTFDDVAPADRGTEHPHVFIAGDACHTHSAKAGQGMNVSMQDTFNLGWKLGAVLTGRADPSLLDTYSLERQVVARRLIEFDREWSTLMGARTLDPARPELGGVDPAEVKAHYDRSEIQASGFGVHYQPSMITSEGEHQDLAAGYPIGKRFWSAPVIRVCDAVPMELGHHARADGRWRVYAFAGPEAPGQGGAIEEWARWVAEDPASPYVSSHVEGTDAGSVLDVKVIWQQDHDLIEPGDVPALFRPRFGPFGVRDEELVHAADPREDIFDLRGIDRSRGAVVVVRPDMYVGTVLPLDQPQLLADYFSAFLLPAGEARVTTLPSRRADVIGSPSPRAASLAVNDAHD</sequence>
<evidence type="ECO:0000256" key="5">
    <source>
        <dbReference type="ARBA" id="ARBA00023002"/>
    </source>
</evidence>
<dbReference type="Gene3D" id="3.40.30.20">
    <property type="match status" value="1"/>
</dbReference>
<dbReference type="InterPro" id="IPR038220">
    <property type="entry name" value="PHOX_C_sf"/>
</dbReference>